<proteinExistence type="predicted"/>
<dbReference type="InterPro" id="IPR034154">
    <property type="entry name" value="TOPRIM_DnaG/twinkle"/>
</dbReference>
<dbReference type="Pfam" id="PF08273">
    <property type="entry name" value="Zn_Ribbon_Prim"/>
    <property type="match status" value="1"/>
</dbReference>
<dbReference type="Pfam" id="PF23639">
    <property type="entry name" value="DUF7146"/>
    <property type="match status" value="1"/>
</dbReference>
<accession>A0A845GTC8</accession>
<dbReference type="InterPro" id="IPR013237">
    <property type="entry name" value="Phage_T7_Gp4_N"/>
</dbReference>
<gene>
    <name evidence="2" type="ORF">GTP90_18925</name>
</gene>
<evidence type="ECO:0000313" key="3">
    <source>
        <dbReference type="Proteomes" id="UP000447355"/>
    </source>
</evidence>
<dbReference type="GO" id="GO:0004386">
    <property type="term" value="F:helicase activity"/>
    <property type="evidence" value="ECO:0007669"/>
    <property type="project" value="InterPro"/>
</dbReference>
<comment type="caution">
    <text evidence="2">The sequence shown here is derived from an EMBL/GenBank/DDBJ whole genome shotgun (WGS) entry which is preliminary data.</text>
</comment>
<name>A0A845GTC8_9BURK</name>
<dbReference type="InterPro" id="IPR006171">
    <property type="entry name" value="TOPRIM_dom"/>
</dbReference>
<evidence type="ECO:0000259" key="1">
    <source>
        <dbReference type="SMART" id="SM00778"/>
    </source>
</evidence>
<evidence type="ECO:0000313" key="2">
    <source>
        <dbReference type="EMBL" id="MYM95937.1"/>
    </source>
</evidence>
<dbReference type="SMART" id="SM00778">
    <property type="entry name" value="Prim_Zn_Ribbon"/>
    <property type="match status" value="1"/>
</dbReference>
<protein>
    <submittedName>
        <fullName evidence="2">Zinc-binding protein</fullName>
    </submittedName>
</protein>
<dbReference type="CDD" id="cd01029">
    <property type="entry name" value="TOPRIM_primases"/>
    <property type="match status" value="1"/>
</dbReference>
<sequence length="332" mass="37000">MDRDEYERRFRDMRERAHGRWSEILRQSGIDSKILNRRNQPCPINGCGGTDRFQYTDKFGEGNYICRHCGAGGGFKLLRAVTGWSAGAALRHIERCLGTLPPRRLDQRAPQLDRMRALASRIWSEAMPIAPHDNAHRYLAGRKLDLETYPETLRCHPALGYYEPTGDGRSRRVCAYPALLARIDDLAGELVSLHRTYLDHGAKAPVPDPKKTLSGGINGAAIRLAPAAETLNVCEGLENALAIFKRGEREAVWSGISAGNLQRLWIPPCVRALRIYADNDADGDFAGQLAAFALARASRRRGMDVKVFVPNKAGSDWADVWFARSDHLIRVA</sequence>
<dbReference type="GO" id="GO:0008270">
    <property type="term" value="F:zinc ion binding"/>
    <property type="evidence" value="ECO:0007669"/>
    <property type="project" value="InterPro"/>
</dbReference>
<dbReference type="InterPro" id="IPR055570">
    <property type="entry name" value="DUF7146"/>
</dbReference>
<dbReference type="SUPFAM" id="SSF57783">
    <property type="entry name" value="Zinc beta-ribbon"/>
    <property type="match status" value="1"/>
</dbReference>
<dbReference type="RefSeq" id="WP_161085023.1">
    <property type="nucleotide sequence ID" value="NZ_WWCX01000035.1"/>
</dbReference>
<reference evidence="2" key="1">
    <citation type="submission" date="2019-12" db="EMBL/GenBank/DDBJ databases">
        <title>Novel species isolated from a subtropical stream in China.</title>
        <authorList>
            <person name="Lu H."/>
        </authorList>
    </citation>
    <scope>NUCLEOTIDE SEQUENCE [LARGE SCALE GENOMIC DNA]</scope>
    <source>
        <strain evidence="2">FT81W</strain>
    </source>
</reference>
<dbReference type="Pfam" id="PF13362">
    <property type="entry name" value="Toprim_3"/>
    <property type="match status" value="1"/>
</dbReference>
<feature type="domain" description="DNA primase/helicase Gp4 N-terminal Bacteriophage T7-like" evidence="1">
    <location>
        <begin position="37"/>
        <end position="75"/>
    </location>
</feature>
<dbReference type="Proteomes" id="UP000447355">
    <property type="component" value="Unassembled WGS sequence"/>
</dbReference>
<dbReference type="EMBL" id="WWCX01000035">
    <property type="protein sequence ID" value="MYM95937.1"/>
    <property type="molecule type" value="Genomic_DNA"/>
</dbReference>
<dbReference type="AlphaFoldDB" id="A0A845GTC8"/>
<organism evidence="2 3">
    <name type="scientific">Duganella vulcania</name>
    <dbReference type="NCBI Taxonomy" id="2692166"/>
    <lineage>
        <taxon>Bacteria</taxon>
        <taxon>Pseudomonadati</taxon>
        <taxon>Pseudomonadota</taxon>
        <taxon>Betaproteobacteria</taxon>
        <taxon>Burkholderiales</taxon>
        <taxon>Oxalobacteraceae</taxon>
        <taxon>Telluria group</taxon>
        <taxon>Duganella</taxon>
    </lineage>
</organism>